<evidence type="ECO:0000313" key="10">
    <source>
        <dbReference type="EMBL" id="MFH6983990.1"/>
    </source>
</evidence>
<evidence type="ECO:0000256" key="2">
    <source>
        <dbReference type="ARBA" id="ARBA00022692"/>
    </source>
</evidence>
<dbReference type="PANTHER" id="PTHR43394:SF4">
    <property type="entry name" value="TOXIN SECRETION ABC TRANSPORTER ATP-BINDING PROTEIN"/>
    <property type="match status" value="1"/>
</dbReference>
<dbReference type="InterPro" id="IPR027417">
    <property type="entry name" value="P-loop_NTPase"/>
</dbReference>
<feature type="domain" description="ABC transporter" evidence="8">
    <location>
        <begin position="491"/>
        <end position="723"/>
    </location>
</feature>
<feature type="transmembrane region" description="Helical" evidence="7">
    <location>
        <begin position="210"/>
        <end position="235"/>
    </location>
</feature>
<feature type="transmembrane region" description="Helical" evidence="7">
    <location>
        <begin position="311"/>
        <end position="329"/>
    </location>
</feature>
<accession>A0ABW7NA92</accession>
<evidence type="ECO:0000259" key="8">
    <source>
        <dbReference type="PROSITE" id="PS50893"/>
    </source>
</evidence>
<keyword evidence="11" id="KW-1185">Reference proteome</keyword>
<evidence type="ECO:0000256" key="7">
    <source>
        <dbReference type="SAM" id="Phobius"/>
    </source>
</evidence>
<dbReference type="SUPFAM" id="SSF52540">
    <property type="entry name" value="P-loop containing nucleoside triphosphate hydrolases"/>
    <property type="match status" value="1"/>
</dbReference>
<proteinExistence type="predicted"/>
<dbReference type="PROSITE" id="PS50929">
    <property type="entry name" value="ABC_TM1F"/>
    <property type="match status" value="1"/>
</dbReference>
<feature type="domain" description="ABC transmembrane type-1" evidence="9">
    <location>
        <begin position="178"/>
        <end position="455"/>
    </location>
</feature>
<dbReference type="SMART" id="SM00382">
    <property type="entry name" value="AAA"/>
    <property type="match status" value="1"/>
</dbReference>
<reference evidence="10 11" key="1">
    <citation type="journal article" date="2013" name="Int. J. Syst. Evol. Microbiol.">
        <title>Marinoscillum luteum sp. nov., isolated from marine sediment.</title>
        <authorList>
            <person name="Cha I.T."/>
            <person name="Park S.J."/>
            <person name="Kim S.J."/>
            <person name="Kim J.G."/>
            <person name="Jung M.Y."/>
            <person name="Shin K.S."/>
            <person name="Kwon K.K."/>
            <person name="Yang S.H."/>
            <person name="Seo Y.S."/>
            <person name="Rhee S.K."/>
        </authorList>
    </citation>
    <scope>NUCLEOTIDE SEQUENCE [LARGE SCALE GENOMIC DNA]</scope>
    <source>
        <strain evidence="10 11">KCTC 23939</strain>
    </source>
</reference>
<evidence type="ECO:0000256" key="3">
    <source>
        <dbReference type="ARBA" id="ARBA00022741"/>
    </source>
</evidence>
<dbReference type="RefSeq" id="WP_395417477.1">
    <property type="nucleotide sequence ID" value="NZ_JBIPKE010000017.1"/>
</dbReference>
<dbReference type="Proteomes" id="UP001610063">
    <property type="component" value="Unassembled WGS sequence"/>
</dbReference>
<dbReference type="PROSITE" id="PS50893">
    <property type="entry name" value="ABC_TRANSPORTER_2"/>
    <property type="match status" value="1"/>
</dbReference>
<evidence type="ECO:0000256" key="5">
    <source>
        <dbReference type="ARBA" id="ARBA00022989"/>
    </source>
</evidence>
<keyword evidence="6 7" id="KW-0472">Membrane</keyword>
<keyword evidence="2 7" id="KW-0812">Transmembrane</keyword>
<gene>
    <name evidence="10" type="ORF">ACHKAR_11085</name>
</gene>
<dbReference type="Gene3D" id="1.20.1560.10">
    <property type="entry name" value="ABC transporter type 1, transmembrane domain"/>
    <property type="match status" value="1"/>
</dbReference>
<feature type="transmembrane region" description="Helical" evidence="7">
    <location>
        <begin position="399"/>
        <end position="420"/>
    </location>
</feature>
<keyword evidence="5 7" id="KW-1133">Transmembrane helix</keyword>
<feature type="transmembrane region" description="Helical" evidence="7">
    <location>
        <begin position="426"/>
        <end position="443"/>
    </location>
</feature>
<dbReference type="InterPro" id="IPR003439">
    <property type="entry name" value="ABC_transporter-like_ATP-bd"/>
</dbReference>
<dbReference type="InterPro" id="IPR003593">
    <property type="entry name" value="AAA+_ATPase"/>
</dbReference>
<protein>
    <submittedName>
        <fullName evidence="10">Peptidase domain-containing ABC transporter</fullName>
    </submittedName>
</protein>
<evidence type="ECO:0000313" key="11">
    <source>
        <dbReference type="Proteomes" id="UP001610063"/>
    </source>
</evidence>
<feature type="transmembrane region" description="Helical" evidence="7">
    <location>
        <begin position="174"/>
        <end position="198"/>
    </location>
</feature>
<evidence type="ECO:0000259" key="9">
    <source>
        <dbReference type="PROSITE" id="PS50929"/>
    </source>
</evidence>
<organism evidence="10 11">
    <name type="scientific">Marinoscillum luteum</name>
    <dbReference type="NCBI Taxonomy" id="861051"/>
    <lineage>
        <taxon>Bacteria</taxon>
        <taxon>Pseudomonadati</taxon>
        <taxon>Bacteroidota</taxon>
        <taxon>Cytophagia</taxon>
        <taxon>Cytophagales</taxon>
        <taxon>Reichenbachiellaceae</taxon>
        <taxon>Marinoscillum</taxon>
    </lineage>
</organism>
<dbReference type="PANTHER" id="PTHR43394">
    <property type="entry name" value="ATP-DEPENDENT PERMEASE MDL1, MITOCHONDRIAL"/>
    <property type="match status" value="1"/>
</dbReference>
<evidence type="ECO:0000256" key="6">
    <source>
        <dbReference type="ARBA" id="ARBA00023136"/>
    </source>
</evidence>
<keyword evidence="3" id="KW-0547">Nucleotide-binding</keyword>
<comment type="subcellular location">
    <subcellularLocation>
        <location evidence="1">Cell membrane</location>
        <topology evidence="1">Multi-pass membrane protein</topology>
    </subcellularLocation>
</comment>
<comment type="caution">
    <text evidence="10">The sequence shown here is derived from an EMBL/GenBank/DDBJ whole genome shotgun (WGS) entry which is preliminary data.</text>
</comment>
<name>A0ABW7NA92_9BACT</name>
<sequence>MNNHQIIKVIQECAGYLNLEVSSDVVQSLERNFREYDNLDLIEFIRDTVESGNDCGIIFLEKHLKESLFLKSMSSHSAPVMVFAKDDELAPVLITRKGKKYLFTKIREEGVEKWEGDDLTALDMACTEKLEVIFLAIFDHQSLVSSDKDYLDKTPVSAVYRLYKLLAAERQDILYVYIYAALIGLLGLSLPLGIQAAIELISGGVLFSSVYVLIAFIILGVIATGVLQVFQITIVEYLQRRVFTKAAFEFAFRVPRIQMESVLNLHMPELMNRFFDVITLQKGLPKLLIDLSTGIIQIIFGLILLSFYHPFFVFFGLGLLGTLFSIFYLTGPQGLKSSIVESKYKYKVVYWLEEMARTLYSFKLSGNTNLPIKNTDLNVNSYLKHRSAHFKVLIKQYSFILLFKVVVTGGLLIIGTILVINREITLGQFVASEVIIILIINSVEKIIMYMDVVYDMLTAVDKIAQVTDLPLEPSGGIDIPASQLNEKGLSVEIKNLQYTYPDRDHPSISDINLSIAPGEKICISGGGNSGKTTLTNVIAGIHTKYEGVITYNRYNLKDLDRTHLRDQIGKNVSQEDIFEGTILDNILVGKPFSNMSMAMEAMDKVGLMDQIHEWPEGFNTPIRSAGKGFSSSFINKLILARCLAKQPSLLILNDFFNSAQKHERLKLIEILTNPEIKRTLIVVSNDPLIMAAMDRVIYMDAGKIIADDTFENVLKNENILKNIY</sequence>
<evidence type="ECO:0000256" key="4">
    <source>
        <dbReference type="ARBA" id="ARBA00022840"/>
    </source>
</evidence>
<evidence type="ECO:0000256" key="1">
    <source>
        <dbReference type="ARBA" id="ARBA00004651"/>
    </source>
</evidence>
<dbReference type="EMBL" id="JBIPKE010000017">
    <property type="protein sequence ID" value="MFH6983990.1"/>
    <property type="molecule type" value="Genomic_DNA"/>
</dbReference>
<dbReference type="InterPro" id="IPR011527">
    <property type="entry name" value="ABC1_TM_dom"/>
</dbReference>
<dbReference type="SUPFAM" id="SSF90123">
    <property type="entry name" value="ABC transporter transmembrane region"/>
    <property type="match status" value="1"/>
</dbReference>
<feature type="transmembrane region" description="Helical" evidence="7">
    <location>
        <begin position="287"/>
        <end position="305"/>
    </location>
</feature>
<dbReference type="Pfam" id="PF00005">
    <property type="entry name" value="ABC_tran"/>
    <property type="match status" value="1"/>
</dbReference>
<dbReference type="Gene3D" id="3.40.50.300">
    <property type="entry name" value="P-loop containing nucleotide triphosphate hydrolases"/>
    <property type="match status" value="1"/>
</dbReference>
<keyword evidence="4" id="KW-0067">ATP-binding</keyword>
<dbReference type="InterPro" id="IPR039421">
    <property type="entry name" value="Type_1_exporter"/>
</dbReference>
<dbReference type="InterPro" id="IPR036640">
    <property type="entry name" value="ABC1_TM_sf"/>
</dbReference>